<dbReference type="EMBL" id="JAMZFW010000041">
    <property type="protein sequence ID" value="MCP1103708.1"/>
    <property type="molecule type" value="Genomic_DNA"/>
</dbReference>
<name>A0ABT1ECZ0_9FIRM</name>
<comment type="caution">
    <text evidence="3">The sequence shown here is derived from an EMBL/GenBank/DDBJ whole genome shotgun (WGS) entry which is preliminary data.</text>
</comment>
<protein>
    <submittedName>
        <fullName evidence="3">TetR family transcriptional regulator C-terminal domain-containing protein</fullName>
    </submittedName>
</protein>
<keyword evidence="4" id="KW-1185">Reference proteome</keyword>
<dbReference type="Pfam" id="PF14278">
    <property type="entry name" value="TetR_C_8"/>
    <property type="match status" value="1"/>
</dbReference>
<accession>A0ABT1ECZ0</accession>
<evidence type="ECO:0000256" key="1">
    <source>
        <dbReference type="SAM" id="Phobius"/>
    </source>
</evidence>
<keyword evidence="1" id="KW-1133">Transmembrane helix</keyword>
<proteinExistence type="predicted"/>
<dbReference type="InterPro" id="IPR039532">
    <property type="entry name" value="TetR_C_Firmicutes"/>
</dbReference>
<keyword evidence="1" id="KW-0472">Membrane</keyword>
<reference evidence="3 4" key="1">
    <citation type="journal article" date="2022" name="Genome Biol. Evol.">
        <title>Host diet, physiology and behaviors set the stage for Lachnospiraceae cladogenesis.</title>
        <authorList>
            <person name="Vera-Ponce De Leon A."/>
            <person name="Schneider M."/>
            <person name="Jahnes B.C."/>
            <person name="Sadowski V."/>
            <person name="Camuy-Velez L.A."/>
            <person name="Duan J."/>
            <person name="Sabree Z.L."/>
        </authorList>
    </citation>
    <scope>NUCLEOTIDE SEQUENCE [LARGE SCALE GENOMIC DNA]</scope>
    <source>
        <strain evidence="3 4">PAL113</strain>
    </source>
</reference>
<gene>
    <name evidence="3" type="ORF">NK125_15015</name>
</gene>
<feature type="domain" description="Transcriptional regulator TetR C-terminal Firmicutes type" evidence="2">
    <location>
        <begin position="11"/>
        <end position="45"/>
    </location>
</feature>
<dbReference type="Proteomes" id="UP001523566">
    <property type="component" value="Unassembled WGS sequence"/>
</dbReference>
<keyword evidence="1" id="KW-0812">Transmembrane</keyword>
<dbReference type="RefSeq" id="WP_262067475.1">
    <property type="nucleotide sequence ID" value="NZ_JAMXOD010000041.1"/>
</dbReference>
<evidence type="ECO:0000259" key="2">
    <source>
        <dbReference type="Pfam" id="PF14278"/>
    </source>
</evidence>
<evidence type="ECO:0000313" key="4">
    <source>
        <dbReference type="Proteomes" id="UP001523566"/>
    </source>
</evidence>
<evidence type="ECO:0000313" key="3">
    <source>
        <dbReference type="EMBL" id="MCP1103708.1"/>
    </source>
</evidence>
<organism evidence="3 4">
    <name type="scientific">Aequitasia blattaphilus</name>
    <dbReference type="NCBI Taxonomy" id="2949332"/>
    <lineage>
        <taxon>Bacteria</taxon>
        <taxon>Bacillati</taxon>
        <taxon>Bacillota</taxon>
        <taxon>Clostridia</taxon>
        <taxon>Lachnospirales</taxon>
        <taxon>Lachnospiraceae</taxon>
        <taxon>Aequitasia</taxon>
    </lineage>
</organism>
<feature type="transmembrane region" description="Helical" evidence="1">
    <location>
        <begin position="13"/>
        <end position="30"/>
    </location>
</feature>
<sequence>MIAFKWWEHVTEFLAVFYTNACAGILMDWVKDKFRQDKKVILDDMLLICKVSMPQVMLARVEKHT</sequence>